<evidence type="ECO:0000256" key="1">
    <source>
        <dbReference type="SAM" id="MobiDB-lite"/>
    </source>
</evidence>
<feature type="signal peptide" evidence="2">
    <location>
        <begin position="1"/>
        <end position="16"/>
    </location>
</feature>
<dbReference type="EMBL" id="AGNL01049083">
    <property type="protein sequence ID" value="EJK44891.1"/>
    <property type="molecule type" value="Genomic_DNA"/>
</dbReference>
<dbReference type="Proteomes" id="UP000266841">
    <property type="component" value="Unassembled WGS sequence"/>
</dbReference>
<feature type="region of interest" description="Disordered" evidence="1">
    <location>
        <begin position="16"/>
        <end position="35"/>
    </location>
</feature>
<keyword evidence="4" id="KW-1185">Reference proteome</keyword>
<feature type="region of interest" description="Disordered" evidence="1">
    <location>
        <begin position="45"/>
        <end position="68"/>
    </location>
</feature>
<feature type="region of interest" description="Disordered" evidence="1">
    <location>
        <begin position="520"/>
        <end position="602"/>
    </location>
</feature>
<protein>
    <submittedName>
        <fullName evidence="3">Uncharacterized protein</fullName>
    </submittedName>
</protein>
<keyword evidence="2" id="KW-0732">Signal</keyword>
<dbReference type="AlphaFoldDB" id="K0R7Z7"/>
<comment type="caution">
    <text evidence="3">The sequence shown here is derived from an EMBL/GenBank/DDBJ whole genome shotgun (WGS) entry which is preliminary data.</text>
</comment>
<proteinExistence type="predicted"/>
<feature type="compositionally biased region" description="Low complexity" evidence="1">
    <location>
        <begin position="579"/>
        <end position="599"/>
    </location>
</feature>
<evidence type="ECO:0000256" key="2">
    <source>
        <dbReference type="SAM" id="SignalP"/>
    </source>
</evidence>
<gene>
    <name evidence="3" type="ORF">THAOC_36533</name>
</gene>
<reference evidence="3 4" key="1">
    <citation type="journal article" date="2012" name="Genome Biol.">
        <title>Genome and low-iron response of an oceanic diatom adapted to chronic iron limitation.</title>
        <authorList>
            <person name="Lommer M."/>
            <person name="Specht M."/>
            <person name="Roy A.S."/>
            <person name="Kraemer L."/>
            <person name="Andreson R."/>
            <person name="Gutowska M.A."/>
            <person name="Wolf J."/>
            <person name="Bergner S.V."/>
            <person name="Schilhabel M.B."/>
            <person name="Klostermeier U.C."/>
            <person name="Beiko R.G."/>
            <person name="Rosenstiel P."/>
            <person name="Hippler M."/>
            <person name="Laroche J."/>
        </authorList>
    </citation>
    <scope>NUCLEOTIDE SEQUENCE [LARGE SCALE GENOMIC DNA]</scope>
    <source>
        <strain evidence="3 4">CCMP1005</strain>
    </source>
</reference>
<accession>K0R7Z7</accession>
<sequence>MLRILVGLSLLTASSAKIDNHPPPRRRLRRSAVKDGFSSWGRKKYRRGEPRRLASPPRPGLELPESIGTPDHLSNDIKLHFGDVQELATANGELGQHSVELSSYVLYSSMSMVEAWFPLSPWDDQPMTGEKTVELLSPIIQSMSSPTYEEEELNHRMDDLASMSTSEVDDPLLSELSLPLFTGVDHEIIEAEDIEMSVPSRLSDLISLSLPSEADVESVSLDFMIPAAMEIEETKGPTWPETSIEMSLSMASTDDAVTSAFETFIDGQTGFAEFSISTSTVDEEVPPADFKSNAFELSMPDADEGEDPFAGIEPKIAGDMSLQLSIYSFDEEFLTDINSEQLEGTSTQPSMPAVVEIEEDGIEAKEFDAMGPGLSMPTTNGGFEVHESIESDAPESPDAGSIDLPTTEERLWKSYINSAKEQYQDTVSVSATTSADEAAPIEISLSMNLDSNESTEWIDEEFGFDFEMSGGASESPSGYSIIISNSPTYSPRFGWGAKAPTPEPTGGIISNSPTYSPRFGWGAKAPTPEPTGGLSPTKEATPEAATLPEKPPDMPTEESPRAVDLNSAKEQNQDAVGVSATATESAEEATLSTTASTTSPVAMTADEIEVEKSLSFDYSGPVDIFPTSLPLTTHGDSIGTVAGAKDTSMPTDPPSAATERSDGEQEKDGDDESWLKELVGKIYLLEQNSSSANRASSSILAASLVGALLL</sequence>
<name>K0R7Z7_THAOC</name>
<feature type="region of interest" description="Disordered" evidence="1">
    <location>
        <begin position="641"/>
        <end position="672"/>
    </location>
</feature>
<feature type="chain" id="PRO_5003836735" evidence="2">
    <location>
        <begin position="17"/>
        <end position="710"/>
    </location>
</feature>
<evidence type="ECO:0000313" key="4">
    <source>
        <dbReference type="Proteomes" id="UP000266841"/>
    </source>
</evidence>
<evidence type="ECO:0000313" key="3">
    <source>
        <dbReference type="EMBL" id="EJK44891.1"/>
    </source>
</evidence>
<organism evidence="3 4">
    <name type="scientific">Thalassiosira oceanica</name>
    <name type="common">Marine diatom</name>
    <dbReference type="NCBI Taxonomy" id="159749"/>
    <lineage>
        <taxon>Eukaryota</taxon>
        <taxon>Sar</taxon>
        <taxon>Stramenopiles</taxon>
        <taxon>Ochrophyta</taxon>
        <taxon>Bacillariophyta</taxon>
        <taxon>Coscinodiscophyceae</taxon>
        <taxon>Thalassiosirophycidae</taxon>
        <taxon>Thalassiosirales</taxon>
        <taxon>Thalassiosiraceae</taxon>
        <taxon>Thalassiosira</taxon>
    </lineage>
</organism>